<evidence type="ECO:0000259" key="1">
    <source>
        <dbReference type="Pfam" id="PF13468"/>
    </source>
</evidence>
<dbReference type="AlphaFoldDB" id="A0A2U1CQ42"/>
<dbReference type="Pfam" id="PF13468">
    <property type="entry name" value="Glyoxalase_3"/>
    <property type="match status" value="1"/>
</dbReference>
<dbReference type="Proteomes" id="UP000246145">
    <property type="component" value="Unassembled WGS sequence"/>
</dbReference>
<dbReference type="InterPro" id="IPR029068">
    <property type="entry name" value="Glyas_Bleomycin-R_OHBP_Dase"/>
</dbReference>
<dbReference type="STRING" id="1231391.GCA_000308195_01797"/>
<evidence type="ECO:0000313" key="2">
    <source>
        <dbReference type="EMBL" id="PVY68007.1"/>
    </source>
</evidence>
<evidence type="ECO:0000313" key="3">
    <source>
        <dbReference type="Proteomes" id="UP000246145"/>
    </source>
</evidence>
<comment type="caution">
    <text evidence="2">The sequence shown here is derived from an EMBL/GenBank/DDBJ whole genome shotgun (WGS) entry which is preliminary data.</text>
</comment>
<protein>
    <submittedName>
        <fullName evidence="2">Glyoxalase-like protein</fullName>
    </submittedName>
</protein>
<dbReference type="Gene3D" id="3.10.180.10">
    <property type="entry name" value="2,3-Dihydroxybiphenyl 1,2-Dioxygenase, domain 1"/>
    <property type="match status" value="1"/>
</dbReference>
<organism evidence="2 3">
    <name type="scientific">Pusillimonas noertemannii</name>
    <dbReference type="NCBI Taxonomy" id="305977"/>
    <lineage>
        <taxon>Bacteria</taxon>
        <taxon>Pseudomonadati</taxon>
        <taxon>Pseudomonadota</taxon>
        <taxon>Betaproteobacteria</taxon>
        <taxon>Burkholderiales</taxon>
        <taxon>Alcaligenaceae</taxon>
        <taxon>Pusillimonas</taxon>
    </lineage>
</organism>
<accession>A0A2U1CQ42</accession>
<dbReference type="RefSeq" id="WP_116517282.1">
    <property type="nucleotide sequence ID" value="NZ_JACCEX010000001.1"/>
</dbReference>
<dbReference type="InterPro" id="IPR025870">
    <property type="entry name" value="Glyoxalase-like_dom"/>
</dbReference>
<dbReference type="EMBL" id="QEKO01000001">
    <property type="protein sequence ID" value="PVY68007.1"/>
    <property type="molecule type" value="Genomic_DNA"/>
</dbReference>
<sequence>MSQDIDELDHLLTYVHDLDAAAQAYQRLGFRLTPLSDITSLGIVNRLIPMRPRTPGAANFIELMAIRDANRLPEAMRPVLSGSQGIKSMVMMSGDVASAQPRLVERGYPFAPPAHVSREWVIPGEGSVWPEFDVMLPIPAPLPFNVCQYHNVELYLREDWLEHPNGAQHMLACLAVSSDPAATIDYFARLFGRQARQDANGGHAVSPGATELVVYDGQAFEERYGFAPEPGTDARFAGYRIAVRSLAGLHVLLDANQVAHQNTPDRILVGPDAACGNLIEFVELGA</sequence>
<name>A0A2U1CQ42_9BURK</name>
<keyword evidence="3" id="KW-1185">Reference proteome</keyword>
<proteinExistence type="predicted"/>
<feature type="domain" description="Glyoxalase-like" evidence="1">
    <location>
        <begin position="8"/>
        <end position="190"/>
    </location>
</feature>
<gene>
    <name evidence="2" type="ORF">C7440_0393</name>
</gene>
<reference evidence="2 3" key="1">
    <citation type="submission" date="2018-04" db="EMBL/GenBank/DDBJ databases">
        <title>Genomic Encyclopedia of Type Strains, Phase IV (KMG-IV): sequencing the most valuable type-strain genomes for metagenomic binning, comparative biology and taxonomic classification.</title>
        <authorList>
            <person name="Goeker M."/>
        </authorList>
    </citation>
    <scope>NUCLEOTIDE SEQUENCE [LARGE SCALE GENOMIC DNA]</scope>
    <source>
        <strain evidence="2 3">DSM 10065</strain>
    </source>
</reference>
<dbReference type="OrthoDB" id="9812467at2"/>
<dbReference type="SUPFAM" id="SSF54593">
    <property type="entry name" value="Glyoxalase/Bleomycin resistance protein/Dihydroxybiphenyl dioxygenase"/>
    <property type="match status" value="1"/>
</dbReference>